<evidence type="ECO:0000313" key="2">
    <source>
        <dbReference type="Proteomes" id="UP001201262"/>
    </source>
</evidence>
<dbReference type="Gene3D" id="3.40.50.150">
    <property type="entry name" value="Vaccinia Virus protein VP39"/>
    <property type="match status" value="1"/>
</dbReference>
<dbReference type="InterPro" id="IPR052356">
    <property type="entry name" value="Thiol_S-MT"/>
</dbReference>
<gene>
    <name evidence="1" type="ORF">BGW36DRAFT_405208</name>
</gene>
<dbReference type="GO" id="GO:0008168">
    <property type="term" value="F:methyltransferase activity"/>
    <property type="evidence" value="ECO:0007669"/>
    <property type="project" value="UniProtKB-KW"/>
</dbReference>
<dbReference type="GeneID" id="70249245"/>
<dbReference type="PANTHER" id="PTHR45036:SF1">
    <property type="entry name" value="METHYLTRANSFERASE LIKE 7A"/>
    <property type="match status" value="1"/>
</dbReference>
<evidence type="ECO:0000313" key="1">
    <source>
        <dbReference type="EMBL" id="KAH8702425.1"/>
    </source>
</evidence>
<dbReference type="EMBL" id="JAJTJA010000003">
    <property type="protein sequence ID" value="KAH8702425.1"/>
    <property type="molecule type" value="Genomic_DNA"/>
</dbReference>
<dbReference type="InterPro" id="IPR029063">
    <property type="entry name" value="SAM-dependent_MTases_sf"/>
</dbReference>
<protein>
    <submittedName>
        <fullName evidence="1">S-adenosyl-L-methionine-dependent methyltransferase</fullName>
    </submittedName>
</protein>
<comment type="caution">
    <text evidence="1">The sequence shown here is derived from an EMBL/GenBank/DDBJ whole genome shotgun (WGS) entry which is preliminary data.</text>
</comment>
<dbReference type="Proteomes" id="UP001201262">
    <property type="component" value="Unassembled WGS sequence"/>
</dbReference>
<dbReference type="SUPFAM" id="SSF53335">
    <property type="entry name" value="S-adenosyl-L-methionine-dependent methyltransferases"/>
    <property type="match status" value="1"/>
</dbReference>
<keyword evidence="1" id="KW-0489">Methyltransferase</keyword>
<dbReference type="RefSeq" id="XP_046075801.1">
    <property type="nucleotide sequence ID" value="XM_046218958.1"/>
</dbReference>
<sequence>MTEPDAPPTFQDRILGLIQPGILLPWALKHYAIVVYETIFYRRQPLAPLLRSKEIRDEAFSRFWVEFSVPPNEDDTQAVPDISTLTGSAALIPPLLAKARGVVLDMGPGTGSQMPYFAAQPSPNNNISAIYGAEPCVGLHAELRRRATINGLDGKYHIVPASAEKAELLSALQKQGVQTDNAGGEPGQIFDTIVCIRVLCSVPNPERTIADLYSLLRSGGQIIVVEHVVNPFPWQKGASAIARVSQLLFTLLGWSYFVGDCRLDRDTMSYLCKAADQDGGWGKVELEQRFLWSAMPYIAGTLTKRL</sequence>
<accession>A0AAD4PZA8</accession>
<organism evidence="1 2">
    <name type="scientific">Talaromyces proteolyticus</name>
    <dbReference type="NCBI Taxonomy" id="1131652"/>
    <lineage>
        <taxon>Eukaryota</taxon>
        <taxon>Fungi</taxon>
        <taxon>Dikarya</taxon>
        <taxon>Ascomycota</taxon>
        <taxon>Pezizomycotina</taxon>
        <taxon>Eurotiomycetes</taxon>
        <taxon>Eurotiomycetidae</taxon>
        <taxon>Eurotiales</taxon>
        <taxon>Trichocomaceae</taxon>
        <taxon>Talaromyces</taxon>
        <taxon>Talaromyces sect. Bacilispori</taxon>
    </lineage>
</organism>
<proteinExistence type="predicted"/>
<reference evidence="1" key="1">
    <citation type="submission" date="2021-12" db="EMBL/GenBank/DDBJ databases">
        <title>Convergent genome expansion in fungi linked to evolution of root-endophyte symbiosis.</title>
        <authorList>
            <consortium name="DOE Joint Genome Institute"/>
            <person name="Ke Y.-H."/>
            <person name="Bonito G."/>
            <person name="Liao H.-L."/>
            <person name="Looney B."/>
            <person name="Rojas-Flechas A."/>
            <person name="Nash J."/>
            <person name="Hameed K."/>
            <person name="Schadt C."/>
            <person name="Martin F."/>
            <person name="Crous P.W."/>
            <person name="Miettinen O."/>
            <person name="Magnuson J.K."/>
            <person name="Labbe J."/>
            <person name="Jacobson D."/>
            <person name="Doktycz M.J."/>
            <person name="Veneault-Fourrey C."/>
            <person name="Kuo A."/>
            <person name="Mondo S."/>
            <person name="Calhoun S."/>
            <person name="Riley R."/>
            <person name="Ohm R."/>
            <person name="LaButti K."/>
            <person name="Andreopoulos B."/>
            <person name="Pangilinan J."/>
            <person name="Nolan M."/>
            <person name="Tritt A."/>
            <person name="Clum A."/>
            <person name="Lipzen A."/>
            <person name="Daum C."/>
            <person name="Barry K."/>
            <person name="Grigoriev I.V."/>
            <person name="Vilgalys R."/>
        </authorList>
    </citation>
    <scope>NUCLEOTIDE SEQUENCE</scope>
    <source>
        <strain evidence="1">PMI_201</strain>
    </source>
</reference>
<name>A0AAD4PZA8_9EURO</name>
<dbReference type="PANTHER" id="PTHR45036">
    <property type="entry name" value="METHYLTRANSFERASE LIKE 7B"/>
    <property type="match status" value="1"/>
</dbReference>
<dbReference type="AlphaFoldDB" id="A0AAD4PZA8"/>
<keyword evidence="1" id="KW-0808">Transferase</keyword>
<dbReference type="Pfam" id="PF13489">
    <property type="entry name" value="Methyltransf_23"/>
    <property type="match status" value="1"/>
</dbReference>
<dbReference type="GO" id="GO:0032259">
    <property type="term" value="P:methylation"/>
    <property type="evidence" value="ECO:0007669"/>
    <property type="project" value="UniProtKB-KW"/>
</dbReference>
<keyword evidence="2" id="KW-1185">Reference proteome</keyword>